<evidence type="ECO:0000313" key="1">
    <source>
        <dbReference type="EMBL" id="KKQ18218.1"/>
    </source>
</evidence>
<dbReference type="Proteomes" id="UP000034508">
    <property type="component" value="Unassembled WGS sequence"/>
</dbReference>
<dbReference type="AlphaFoldDB" id="A0A0G0FGL5"/>
<gene>
    <name evidence="1" type="ORF">US31_C0007G0024</name>
</gene>
<proteinExistence type="predicted"/>
<accession>A0A0G0FGL5</accession>
<organism evidence="1 2">
    <name type="scientific">Berkelbacteria bacterium GW2011_GWA1_36_9</name>
    <dbReference type="NCBI Taxonomy" id="1618331"/>
    <lineage>
        <taxon>Bacteria</taxon>
        <taxon>Candidatus Berkelbacteria</taxon>
    </lineage>
</organism>
<comment type="caution">
    <text evidence="1">The sequence shown here is derived from an EMBL/GenBank/DDBJ whole genome shotgun (WGS) entry which is preliminary data.</text>
</comment>
<evidence type="ECO:0000313" key="2">
    <source>
        <dbReference type="Proteomes" id="UP000034508"/>
    </source>
</evidence>
<protein>
    <submittedName>
        <fullName evidence="1">Uncharacterized protein</fullName>
    </submittedName>
</protein>
<dbReference type="EMBL" id="LBSM01000007">
    <property type="protein sequence ID" value="KKQ18218.1"/>
    <property type="molecule type" value="Genomic_DNA"/>
</dbReference>
<name>A0A0G0FGL5_9BACT</name>
<sequence length="98" mass="11892">MKNRESIKNELEVLIKKYHFEKQLSVEMVIKWVAEEDESDVRKANRDYQNKWLKYFNNVPDIDEFNNILQCFTDAWNYFPHKSLNDLSPMEMINKSKS</sequence>
<reference evidence="1 2" key="1">
    <citation type="journal article" date="2015" name="Nature">
        <title>rRNA introns, odd ribosomes, and small enigmatic genomes across a large radiation of phyla.</title>
        <authorList>
            <person name="Brown C.T."/>
            <person name="Hug L.A."/>
            <person name="Thomas B.C."/>
            <person name="Sharon I."/>
            <person name="Castelle C.J."/>
            <person name="Singh A."/>
            <person name="Wilkins M.J."/>
            <person name="Williams K.H."/>
            <person name="Banfield J.F."/>
        </authorList>
    </citation>
    <scope>NUCLEOTIDE SEQUENCE [LARGE SCALE GENOMIC DNA]</scope>
</reference>